<sequence length="240" mass="27209">MESQSKALNPIILPINFAIKDIYFVNFTSLLWIKVQLITQILKESCFAINHLISKKLELVNGVLFTEQTPEALDQMTVVNLRFAAGLANLEAKKYKLAARELINGKDNNHFTSRKTSRTKEKITAEDKRYPHSRITQNETPSASIREASHSPKAFSKTSPPRSFFLPLFKDLKPCPEVLLKVQKNGTIVHVPPPCPKRKVVHPYPQKAPKNILVFIVNVRSSMEYLEAVAVMERLAFASR</sequence>
<feature type="compositionally biased region" description="Polar residues" evidence="1">
    <location>
        <begin position="134"/>
        <end position="143"/>
    </location>
</feature>
<reference evidence="2" key="1">
    <citation type="submission" date="2020-09" db="EMBL/GenBank/DDBJ databases">
        <title>Genome-Enabled Discovery of Anthraquinone Biosynthesis in Senna tora.</title>
        <authorList>
            <person name="Kang S.-H."/>
            <person name="Pandey R.P."/>
            <person name="Lee C.-M."/>
            <person name="Sim J.-S."/>
            <person name="Jeong J.-T."/>
            <person name="Choi B.-S."/>
            <person name="Jung M."/>
            <person name="Ginzburg D."/>
            <person name="Zhao K."/>
            <person name="Won S.Y."/>
            <person name="Oh T.-J."/>
            <person name="Yu Y."/>
            <person name="Kim N.-H."/>
            <person name="Lee O.R."/>
            <person name="Lee T.-H."/>
            <person name="Bashyal P."/>
            <person name="Kim T.-S."/>
            <person name="Lee W.-H."/>
            <person name="Kawkins C."/>
            <person name="Kim C.-K."/>
            <person name="Kim J.S."/>
            <person name="Ahn B.O."/>
            <person name="Rhee S.Y."/>
            <person name="Sohng J.K."/>
        </authorList>
    </citation>
    <scope>NUCLEOTIDE SEQUENCE</scope>
    <source>
        <tissue evidence="2">Leaf</tissue>
    </source>
</reference>
<accession>A0A835C9L0</accession>
<evidence type="ECO:0000313" key="3">
    <source>
        <dbReference type="Proteomes" id="UP000634136"/>
    </source>
</evidence>
<dbReference type="EMBL" id="JAAIUW010000004">
    <property type="protein sequence ID" value="KAF7835499.1"/>
    <property type="molecule type" value="Genomic_DNA"/>
</dbReference>
<evidence type="ECO:0000256" key="1">
    <source>
        <dbReference type="SAM" id="MobiDB-lite"/>
    </source>
</evidence>
<feature type="compositionally biased region" description="Basic and acidic residues" evidence="1">
    <location>
        <begin position="118"/>
        <end position="130"/>
    </location>
</feature>
<dbReference type="OrthoDB" id="1831268at2759"/>
<protein>
    <submittedName>
        <fullName evidence="2">Protein REVEILLE 8 isoform X2</fullName>
    </submittedName>
</protein>
<feature type="region of interest" description="Disordered" evidence="1">
    <location>
        <begin position="108"/>
        <end position="156"/>
    </location>
</feature>
<organism evidence="2 3">
    <name type="scientific">Senna tora</name>
    <dbReference type="NCBI Taxonomy" id="362788"/>
    <lineage>
        <taxon>Eukaryota</taxon>
        <taxon>Viridiplantae</taxon>
        <taxon>Streptophyta</taxon>
        <taxon>Embryophyta</taxon>
        <taxon>Tracheophyta</taxon>
        <taxon>Spermatophyta</taxon>
        <taxon>Magnoliopsida</taxon>
        <taxon>eudicotyledons</taxon>
        <taxon>Gunneridae</taxon>
        <taxon>Pentapetalae</taxon>
        <taxon>rosids</taxon>
        <taxon>fabids</taxon>
        <taxon>Fabales</taxon>
        <taxon>Fabaceae</taxon>
        <taxon>Caesalpinioideae</taxon>
        <taxon>Cassia clade</taxon>
        <taxon>Senna</taxon>
    </lineage>
</organism>
<evidence type="ECO:0000313" key="2">
    <source>
        <dbReference type="EMBL" id="KAF7835499.1"/>
    </source>
</evidence>
<name>A0A835C9L0_9FABA</name>
<comment type="caution">
    <text evidence="2">The sequence shown here is derived from an EMBL/GenBank/DDBJ whole genome shotgun (WGS) entry which is preliminary data.</text>
</comment>
<dbReference type="AlphaFoldDB" id="A0A835C9L0"/>
<keyword evidence="3" id="KW-1185">Reference proteome</keyword>
<gene>
    <name evidence="2" type="ORF">G2W53_010358</name>
</gene>
<dbReference type="Proteomes" id="UP000634136">
    <property type="component" value="Unassembled WGS sequence"/>
</dbReference>
<proteinExistence type="predicted"/>